<reference evidence="2" key="1">
    <citation type="submission" date="2022-01" db="EMBL/GenBank/DDBJ databases">
        <authorList>
            <person name="Jo J.-H."/>
            <person name="Im W.-T."/>
        </authorList>
    </citation>
    <scope>NUCLEOTIDE SEQUENCE</scope>
    <source>
        <strain evidence="2">NA20</strain>
    </source>
</reference>
<evidence type="ECO:0000313" key="3">
    <source>
        <dbReference type="Proteomes" id="UP001165367"/>
    </source>
</evidence>
<dbReference type="InterPro" id="IPR012338">
    <property type="entry name" value="Beta-lactam/transpept-like"/>
</dbReference>
<dbReference type="PANTHER" id="PTHR43283">
    <property type="entry name" value="BETA-LACTAMASE-RELATED"/>
    <property type="match status" value="1"/>
</dbReference>
<sequence>MRKNVFLFLVMAAGCHSGLYSQVNRTRQVLLDSLTSVVTAGQYEGINSILISHRGNPVYERYYGGWTKDSLHDSRSAFKSVTSLLMGIAIDQGFIKNAHQKVYSFFPEFRGFAGKDSLKRNMTIEDLLNMKAGFDCEEFNDGKDCESAMSLSNDWVQFSLAIPLKDPPGTVWAYNSSAPVILGDIISRAAGMSIMDFAKRYLFTPLGITHYRWTIDPAGHGMTAGSFYFRPADMLKIGELVRQQGIWKGKRIVSAAWIRASMQTPIGIADFSFVKFSRSAVAIPQPTYYGYYWYKERMVTAKFQEDVWFASGNGGQYILIVPGLDLVVVFMQSNYSSWKAKKAFDLLIRYILPGWEGRKDLPYKQTTPHRR</sequence>
<comment type="caution">
    <text evidence="2">The sequence shown here is derived from an EMBL/GenBank/DDBJ whole genome shotgun (WGS) entry which is preliminary data.</text>
</comment>
<dbReference type="Pfam" id="PF00144">
    <property type="entry name" value="Beta-lactamase"/>
    <property type="match status" value="1"/>
</dbReference>
<evidence type="ECO:0000259" key="1">
    <source>
        <dbReference type="Pfam" id="PF00144"/>
    </source>
</evidence>
<dbReference type="EMBL" id="JAKLTR010000007">
    <property type="protein sequence ID" value="MCG2615070.1"/>
    <property type="molecule type" value="Genomic_DNA"/>
</dbReference>
<evidence type="ECO:0000313" key="2">
    <source>
        <dbReference type="EMBL" id="MCG2615070.1"/>
    </source>
</evidence>
<dbReference type="SUPFAM" id="SSF56601">
    <property type="entry name" value="beta-lactamase/transpeptidase-like"/>
    <property type="match status" value="1"/>
</dbReference>
<accession>A0ABS9KRX2</accession>
<dbReference type="InterPro" id="IPR050789">
    <property type="entry name" value="Diverse_Enzym_Activities"/>
</dbReference>
<gene>
    <name evidence="2" type="ORF">LZZ85_12295</name>
</gene>
<feature type="domain" description="Beta-lactamase-related" evidence="1">
    <location>
        <begin position="48"/>
        <end position="333"/>
    </location>
</feature>
<dbReference type="Proteomes" id="UP001165367">
    <property type="component" value="Unassembled WGS sequence"/>
</dbReference>
<organism evidence="2 3">
    <name type="scientific">Terrimonas ginsenosidimutans</name>
    <dbReference type="NCBI Taxonomy" id="2908004"/>
    <lineage>
        <taxon>Bacteria</taxon>
        <taxon>Pseudomonadati</taxon>
        <taxon>Bacteroidota</taxon>
        <taxon>Chitinophagia</taxon>
        <taxon>Chitinophagales</taxon>
        <taxon>Chitinophagaceae</taxon>
        <taxon>Terrimonas</taxon>
    </lineage>
</organism>
<dbReference type="PANTHER" id="PTHR43283:SF7">
    <property type="entry name" value="BETA-LACTAMASE-RELATED DOMAIN-CONTAINING PROTEIN"/>
    <property type="match status" value="1"/>
</dbReference>
<dbReference type="RefSeq" id="WP_237872079.1">
    <property type="nucleotide sequence ID" value="NZ_JAKLTR010000007.1"/>
</dbReference>
<dbReference type="PROSITE" id="PS51257">
    <property type="entry name" value="PROKAR_LIPOPROTEIN"/>
    <property type="match status" value="1"/>
</dbReference>
<dbReference type="InterPro" id="IPR001466">
    <property type="entry name" value="Beta-lactam-related"/>
</dbReference>
<name>A0ABS9KRX2_9BACT</name>
<protein>
    <submittedName>
        <fullName evidence="2">Beta-lactamase family protein</fullName>
    </submittedName>
</protein>
<keyword evidence="3" id="KW-1185">Reference proteome</keyword>
<dbReference type="Gene3D" id="3.40.710.10">
    <property type="entry name" value="DD-peptidase/beta-lactamase superfamily"/>
    <property type="match status" value="1"/>
</dbReference>
<proteinExistence type="predicted"/>